<name>A0A2S4N9I7_9FLAO</name>
<dbReference type="GO" id="GO:0003677">
    <property type="term" value="F:DNA binding"/>
    <property type="evidence" value="ECO:0007669"/>
    <property type="project" value="UniProtKB-KW"/>
</dbReference>
<dbReference type="Pfam" id="PF13280">
    <property type="entry name" value="WYL"/>
    <property type="match status" value="1"/>
</dbReference>
<evidence type="ECO:0000313" key="3">
    <source>
        <dbReference type="EMBL" id="POS02113.1"/>
    </source>
</evidence>
<dbReference type="OrthoDB" id="43316at2"/>
<dbReference type="Pfam" id="PF25583">
    <property type="entry name" value="WCX"/>
    <property type="match status" value="1"/>
</dbReference>
<keyword evidence="4" id="KW-1185">Reference proteome</keyword>
<keyword evidence="3" id="KW-0238">DNA-binding</keyword>
<dbReference type="Proteomes" id="UP000237056">
    <property type="component" value="Unassembled WGS sequence"/>
</dbReference>
<comment type="caution">
    <text evidence="3">The sequence shown here is derived from an EMBL/GenBank/DDBJ whole genome shotgun (WGS) entry which is preliminary data.</text>
</comment>
<feature type="domain" description="WYL" evidence="1">
    <location>
        <begin position="123"/>
        <end position="186"/>
    </location>
</feature>
<gene>
    <name evidence="3" type="ORF">Q361_1052</name>
</gene>
<dbReference type="InterPro" id="IPR057727">
    <property type="entry name" value="WCX_dom"/>
</dbReference>
<reference evidence="3 4" key="1">
    <citation type="submission" date="2018-01" db="EMBL/GenBank/DDBJ databases">
        <title>Genomic Encyclopedia of Type Strains, Phase I: the one thousand microbial genomes (KMG-I) project.</title>
        <authorList>
            <person name="Goeker M."/>
        </authorList>
    </citation>
    <scope>NUCLEOTIDE SEQUENCE [LARGE SCALE GENOMIC DNA]</scope>
    <source>
        <strain evidence="3 4">DSM 17960</strain>
    </source>
</reference>
<evidence type="ECO:0000259" key="2">
    <source>
        <dbReference type="Pfam" id="PF25583"/>
    </source>
</evidence>
<dbReference type="PANTHER" id="PTHR34580:SF9">
    <property type="entry name" value="SLL5097 PROTEIN"/>
    <property type="match status" value="1"/>
</dbReference>
<sequence length="296" mass="35361">MAKREYIQRHLLIIKKLKSKPCNFEEICKYLLTQQEITGDNFDISQRTFQRDLKEINTIYGIEIRYNKKEEHYEIAEEVEEKPFERIIEAFETLSALNFSNHVSNKLILERRAGKGTEHMHGLLYAIESNLEIVIKHQSYWKESAEVRTLQPIAIKESQNRWYLICFDTVKKDFRNFALDRIISLEISTQKFKPIIHDVTAYYQNAFGIETYETATKIILNFNAFQARYIKSLPLHSSQKIVFENQDYCQFEYFMHPTNDFIMEIMKYGENVKVEEPLELKQKVKHKIQEMLSLYK</sequence>
<feature type="domain" description="WCX" evidence="2">
    <location>
        <begin position="216"/>
        <end position="292"/>
    </location>
</feature>
<dbReference type="PANTHER" id="PTHR34580">
    <property type="match status" value="1"/>
</dbReference>
<accession>A0A2S4N9I7</accession>
<evidence type="ECO:0000313" key="4">
    <source>
        <dbReference type="Proteomes" id="UP000237056"/>
    </source>
</evidence>
<dbReference type="InterPro" id="IPR026881">
    <property type="entry name" value="WYL_dom"/>
</dbReference>
<proteinExistence type="predicted"/>
<dbReference type="RefSeq" id="WP_103725556.1">
    <property type="nucleotide sequence ID" value="NZ_PQNY01000005.1"/>
</dbReference>
<organism evidence="3 4">
    <name type="scientific">Flavobacterium croceum DSM 17960</name>
    <dbReference type="NCBI Taxonomy" id="1121886"/>
    <lineage>
        <taxon>Bacteria</taxon>
        <taxon>Pseudomonadati</taxon>
        <taxon>Bacteroidota</taxon>
        <taxon>Flavobacteriia</taxon>
        <taxon>Flavobacteriales</taxon>
        <taxon>Flavobacteriaceae</taxon>
        <taxon>Flavobacterium</taxon>
    </lineage>
</organism>
<dbReference type="PROSITE" id="PS52050">
    <property type="entry name" value="WYL"/>
    <property type="match status" value="1"/>
</dbReference>
<dbReference type="AlphaFoldDB" id="A0A2S4N9I7"/>
<protein>
    <submittedName>
        <fullName evidence="3">Putative DNA-binding transcriptional regulator YafY</fullName>
    </submittedName>
</protein>
<dbReference type="InterPro" id="IPR051534">
    <property type="entry name" value="CBASS_pafABC_assoc_protein"/>
</dbReference>
<evidence type="ECO:0000259" key="1">
    <source>
        <dbReference type="Pfam" id="PF13280"/>
    </source>
</evidence>
<dbReference type="EMBL" id="PQNY01000005">
    <property type="protein sequence ID" value="POS02113.1"/>
    <property type="molecule type" value="Genomic_DNA"/>
</dbReference>